<evidence type="ECO:0000256" key="5">
    <source>
        <dbReference type="ARBA" id="ARBA00022741"/>
    </source>
</evidence>
<comment type="subcellular location">
    <subcellularLocation>
        <location evidence="1">Nucleus</location>
        <location evidence="1">Nucleolus</location>
    </subcellularLocation>
    <subcellularLocation>
        <location evidence="2">Nucleus</location>
        <location evidence="2">Nucleoplasm</location>
    </subcellularLocation>
</comment>
<dbReference type="SMART" id="SM00382">
    <property type="entry name" value="AAA"/>
    <property type="match status" value="5"/>
</dbReference>
<feature type="compositionally biased region" description="Basic and acidic residues" evidence="10">
    <location>
        <begin position="4999"/>
        <end position="5019"/>
    </location>
</feature>
<dbReference type="GO" id="GO:0005524">
    <property type="term" value="F:ATP binding"/>
    <property type="evidence" value="ECO:0007669"/>
    <property type="project" value="UniProtKB-KW"/>
</dbReference>
<feature type="compositionally biased region" description="Acidic residues" evidence="10">
    <location>
        <begin position="4632"/>
        <end position="4652"/>
    </location>
</feature>
<comment type="similarity">
    <text evidence="3 9">Belongs to the midasin family.</text>
</comment>
<evidence type="ECO:0000256" key="3">
    <source>
        <dbReference type="ARBA" id="ARBA00007188"/>
    </source>
</evidence>
<dbReference type="InterPro" id="IPR012099">
    <property type="entry name" value="Midasin"/>
</dbReference>
<dbReference type="KEGG" id="soe:110803716"/>
<feature type="compositionally biased region" description="Basic and acidic residues" evidence="10">
    <location>
        <begin position="4733"/>
        <end position="4745"/>
    </location>
</feature>
<dbReference type="InterPro" id="IPR041190">
    <property type="entry name" value="Midasin_AAA_lid_5"/>
</dbReference>
<dbReference type="GO" id="GO:0000055">
    <property type="term" value="P:ribosomal large subunit export from nucleus"/>
    <property type="evidence" value="ECO:0007669"/>
    <property type="project" value="TreeGrafter"/>
</dbReference>
<evidence type="ECO:0000256" key="10">
    <source>
        <dbReference type="SAM" id="MobiDB-lite"/>
    </source>
</evidence>
<evidence type="ECO:0000256" key="2">
    <source>
        <dbReference type="ARBA" id="ARBA00004642"/>
    </source>
</evidence>
<dbReference type="CDD" id="cd00009">
    <property type="entry name" value="AAA"/>
    <property type="match status" value="2"/>
</dbReference>
<feature type="compositionally biased region" description="Basic and acidic residues" evidence="10">
    <location>
        <begin position="4682"/>
        <end position="4708"/>
    </location>
</feature>
<evidence type="ECO:0000256" key="8">
    <source>
        <dbReference type="ARBA" id="ARBA00023242"/>
    </source>
</evidence>
<feature type="compositionally biased region" description="Acidic residues" evidence="10">
    <location>
        <begin position="4760"/>
        <end position="4787"/>
    </location>
</feature>
<dbReference type="PROSITE" id="PS50234">
    <property type="entry name" value="VWFA"/>
    <property type="match status" value="1"/>
</dbReference>
<dbReference type="SUPFAM" id="SSF53300">
    <property type="entry name" value="vWA-like"/>
    <property type="match status" value="1"/>
</dbReference>
<dbReference type="GeneID" id="110803716"/>
<dbReference type="Proteomes" id="UP000813463">
    <property type="component" value="Chromosome 1"/>
</dbReference>
<dbReference type="InterPro" id="IPR002035">
    <property type="entry name" value="VWF_A"/>
</dbReference>
<feature type="compositionally biased region" description="Basic and acidic residues" evidence="10">
    <location>
        <begin position="4599"/>
        <end position="4620"/>
    </location>
</feature>
<proteinExistence type="inferred from homology"/>
<dbReference type="Pfam" id="PF07728">
    <property type="entry name" value="AAA_5"/>
    <property type="match status" value="8"/>
</dbReference>
<dbReference type="InterPro" id="IPR025662">
    <property type="entry name" value="Sigma_54_int_dom_ATP-bd_1"/>
</dbReference>
<dbReference type="SUPFAM" id="SSF52540">
    <property type="entry name" value="P-loop containing nucleoside triphosphate hydrolases"/>
    <property type="match status" value="6"/>
</dbReference>
<evidence type="ECO:0000313" key="13">
    <source>
        <dbReference type="RefSeq" id="XP_021864950.2"/>
    </source>
</evidence>
<feature type="compositionally biased region" description="Basic and acidic residues" evidence="10">
    <location>
        <begin position="4955"/>
        <end position="4964"/>
    </location>
</feature>
<evidence type="ECO:0000256" key="4">
    <source>
        <dbReference type="ARBA" id="ARBA00017143"/>
    </source>
</evidence>
<dbReference type="GO" id="GO:0005654">
    <property type="term" value="C:nucleoplasm"/>
    <property type="evidence" value="ECO:0007669"/>
    <property type="project" value="UniProtKB-SubCell"/>
</dbReference>
<dbReference type="Gene3D" id="3.40.50.300">
    <property type="entry name" value="P-loop containing nucleotide triphosphate hydrolases"/>
    <property type="match status" value="7"/>
</dbReference>
<dbReference type="Pfam" id="PF17865">
    <property type="entry name" value="AAA_lid_5"/>
    <property type="match status" value="1"/>
</dbReference>
<dbReference type="PANTHER" id="PTHR48103:SF2">
    <property type="entry name" value="MIDASIN"/>
    <property type="match status" value="1"/>
</dbReference>
<dbReference type="GO" id="GO:0000027">
    <property type="term" value="P:ribosomal large subunit assembly"/>
    <property type="evidence" value="ECO:0000318"/>
    <property type="project" value="GO_Central"/>
</dbReference>
<dbReference type="InterPro" id="IPR036465">
    <property type="entry name" value="vWFA_dom_sf"/>
</dbReference>
<dbReference type="InterPro" id="IPR011704">
    <property type="entry name" value="ATPase_dyneun-rel_AAA"/>
</dbReference>
<dbReference type="RefSeq" id="XP_021864950.2">
    <property type="nucleotide sequence ID" value="XM_022009258.2"/>
</dbReference>
<feature type="compositionally biased region" description="Polar residues" evidence="10">
    <location>
        <begin position="4846"/>
        <end position="4913"/>
    </location>
</feature>
<dbReference type="InterPro" id="IPR048617">
    <property type="entry name" value="MDN1_AAA_lid_4"/>
</dbReference>
<keyword evidence="8 9" id="KW-0539">Nucleus</keyword>
<evidence type="ECO:0000313" key="12">
    <source>
        <dbReference type="Proteomes" id="UP000813463"/>
    </source>
</evidence>
<feature type="compositionally biased region" description="Basic and acidic residues" evidence="10">
    <location>
        <begin position="4825"/>
        <end position="4834"/>
    </location>
</feature>
<evidence type="ECO:0000256" key="9">
    <source>
        <dbReference type="PIRNR" id="PIRNR010340"/>
    </source>
</evidence>
<dbReference type="GO" id="GO:0005634">
    <property type="term" value="C:nucleus"/>
    <property type="evidence" value="ECO:0000318"/>
    <property type="project" value="GO_Central"/>
</dbReference>
<keyword evidence="6 9" id="KW-0067">ATP-binding</keyword>
<keyword evidence="12" id="KW-1185">Reference proteome</keyword>
<evidence type="ECO:0000256" key="1">
    <source>
        <dbReference type="ARBA" id="ARBA00004604"/>
    </source>
</evidence>
<feature type="compositionally biased region" description="Basic and acidic residues" evidence="10">
    <location>
        <begin position="4558"/>
        <end position="4569"/>
    </location>
</feature>
<feature type="region of interest" description="Disordered" evidence="10">
    <location>
        <begin position="4955"/>
        <end position="4974"/>
    </location>
</feature>
<dbReference type="InterPro" id="IPR003593">
    <property type="entry name" value="AAA+_ATPase"/>
</dbReference>
<name>A0A9R0JEC9_SPIOL</name>
<protein>
    <recommendedName>
        <fullName evidence="4 9">Midasin</fullName>
    </recommendedName>
</protein>
<comment type="function">
    <text evidence="9">Nuclear chaperone required for maturation and nuclear export of pre-60S ribosome subunits.</text>
</comment>
<sequence>MSMDGSFRLNLELERLIARCPKLGNEARFSSLLEKGNEMEEEQVVDALSTVLLHPSYTIPVMGCFRPIAKKIVDRVVGLLKLVPNLRFNYPGGVVNSKEEMFFVDCEELDGVELLGVIEAYCRCGRFLDLHEVANMAFCRILDLAPFLNGAIECYYEFGGPPFYRIIEVAFNLKVKTEPAARHLRNLVWTSYRLLLLDPEYFSSRWNWCCILDLVHQSANFDACYNTELTRDIRWCGVQILCVLLRLPSRTSVLGMGPVEVLPCLLRWHEFCWDVSIEKAGWFISKKEAPDLSDGDAGFSGGEAIRLLKLFENEPKSFTKRLQRDCDPFLLTSSIKSSFERVILAVNQKWPVLLYGPPGCGKTALVSKLAQELGNQVLSIHMDEQIDGRTLVGGYVCTEQPGEFRWQPGPLTQAIKNGFWVVFENIDQAASDVQSILLPLLEGGSSFLTGFGEGIRVAEGFRIFSTISTAKADICCQQGRNTLSALWRRVMVRSAASTDLSNIVSAWYPVLEPIAWKLTETFEALNGDSEFLGPGSKHSSSRFSLRDLLKWCKRIAGSGLSFSTDCLSADLRSRIYLEAVDVFAVNAASPVNRLNIVRNIAKMWAVPVPEAEAIYCLNRPVLEDSAGDVHIGRVTLQKNLHRDEDAFIHEKKPFVEIRSSSNVLERIACAVKWNEAVLLVGETGTGKTTLVQNLATRIGQKLTVLNLSQQSDVADLLGGFRPMDPQYICVPLYKELEILFSDTFSVKGNPGFLPKLNKFVIDKNWKSVLKMFQNAIQKVDVIKSFRPGSKRKRPLDKRILGLWEIFSQKVDIARKQLASSSGMVFSFVEGAFVTALRNGEWILLDEVNLAPPETLQRIIGVLDGESGSLCLAENGVVVDRNENFRMFACMNPATDAGKRDLPYSLRSRFTEYFVDDVLEDEDLTLFVNQFLDDQHTDKDLVNKIVRFYKMAKRESEEKLQDGANQKPQYSLRSLYRSLEYVRKARKLGFKRALYDGFCMFFVTLLEDRSAELMNERIVSFLLGDPKQLPPPIPLEQLLNIRESPGSEQFLREYIITKSVEEHLMSLARAVYIKRYPVLLQGPTSSGKTSLVQYLAAKTGHEFVRINNHEHTDLQEYLGSYITDANGRLVFHEGVLVKAVRYGHWIVLDELNLAPSDVLEALNRLLDDNRELFVPELRETVRAHPNFMLFATQNPPTFYGGRKMLSRAFRNRFVEIHVDDIPEDELIDILEKKCYIPRSYAIKMIEVMKELQLRRQKSKVFAGKHGFITPRDLFRWANRFSKYGISYEDLARDGYFLLAERLREEIEKNIVQEVLEKHLRVKLKKDELYKQGSVEANYFQENVGNIVWTKSMRRLYFLIERCYQLKEPVLLIGETGGGKTTVCQLLSMALGAKLHILNCHQYTETSDFIGGFYPVRERSRLASDFKNLIEQLEFSEAMINFDIKLSTDIGKAPSTLKQLGEILDSCKHDLGSLEKMKWELSQLYKLWQTIFVWQDGPLVQAMKNGDLLLVDEISLADDSVLERLNSVLEPDRKLSLAEKGGPNLETIAAHEDFFLLATMNPGGDYGKKELSPALRNRFTEIWVPPVDELDELRGIAKRFLSPKLHVFVNPLLNFWEWFNQIQAGRMLTVRDLLAWLEFVSKTEQSLHPNFAFLHGAFLVLLDGLSLGTGISKNEAAEVRDKCLAFLVKQIKEDDSSVADSELLLMENYGWTDVSGAVDNLVTEEMQCDNLFGIHPFYIEKGGAHPEDSGFEFFSPTTHRNVLRVLRAMQLSKPVLLEGSPGVGKTSLIAAVGKFSGHKVVRINLSEQTDIMDLLGSDLPIESDEGLQFAWSDGILLQALKEGSWVLLDEINLAQQSVLEGLNSILDHRAEVFIPELGQCFKCPSTFRVFACQNPSCQGGGRKGLPKSFLNRFTKVYVDELGEHDYHYICRTKIPESILMRLVTFNKRLYEETMVNHKFAQQGSPWEFNLRDINRSCQIIQGSSRNTKNDCFLNVVYVQRMRTAADRKEVLRLYEEVFGKKPSINPYPRVQMDDHFLVVGNTRIKRNRFQSIKSIGSELKIFPGMRNTLEALAQCVQHNWLAILVGPTSSGKTSLIRLLAQLTGNVLNEINLSSATDISELLGSFEQYNAYRNFHSIVKQVERYVNEYCNLELDSSVDEFFSKRKDLITKWLCLSSNISSGQILKSDTADGEYWRRCLSSLVDIIELLVLDLGRYMLPVSWSLNDLSIILQRVQKLQEIQKGITVSVKFEWAAGLLIKAIENGEWIVLEDANLCNPTVLDRINSLVESDGSITVNECGNVDGKPLVLSPHPNFRMFFTINPSHGDVSRAMRNRGIEIVMMHPYWLLKEDVKEKIQEFELDDIKSFLALFNIPNGLLVDSMAKAHMHARNEGLCLDVQITYLELGRWVQLFEQLLMTGNDVMWSLRSSWEHSYLSSLGESAGWHIVQEGKASYLTSIGSLYIGEKLSSEDSSSRPVTEASIGDLSLCLPSGWPAPLKLRDFVWHSVEVSVRQNCMYLEYLGVQCASYELHIPRPQVYSSSSKSIYLLDMKMLQKIMYPQVPSGQAVTYFMTKEYDILLTKKKLLFAADWVIDQVTEKSDLELCLMWFSWFDSQLEPCCQFFGSLRNLLRKEFEHPIWKCIFQRRHELSHPNVDVNLQSLPILSLESTDMLANLSKPSAEHFSNAVRSVGVLRRSLWQWNTEINEHFIDETFRFLMESLRKLEEEVLDVMIESPSFDCLLQMYTDLLEEHILFWNVIVSSELKTLLVHWRSLMKIVLKLREFVPEAANNLLRSFDMMSKNLNRRLPYSLNSEKSLLWAHGGHPSLPCSVDICDKLQQLVGFAKLVWPRKHLWQQLDDRVVEIAVSTNQELRFLSMQGVCMTTSLFGKYEDGDIVNKLQEMYEMLLRRFECERNSLEAKTRSQTCGYPLANSACCTVIPEIINCRRGYETWMETLPIVDETSLLLDLFLLQDLSEIVLSDPKDLQLLLSGACDDLQNSLCFSVNFSSRTPLDYVPHQELLWIVDASTTAPEVGRKIVSSVLEMWFKWHSSLWNSSIVSEKELPGTVSYEFIIPNVLFKPVKTDTVQHMLQAAFVMKDYRFHCFKLRVNSSNIWRSIVPNADLHYSLLRGARYLLLQIIFAHRKSFSVENFVAIESSLVLLQRNGIKQDGINSLISLLGSSRHQKFVSLVEPFIKPLLKEVDDMHSFEESLYQICCAWLRLGALRFYLLLACDELDPAIKYNSKHQKVVDKCKSLELENEVRRHCDYLAGSISTRDSDEQRAELLEKHESECKRLQRKIIHRSEPGKFIKLKDECFEFSENVNLGLKLLQESEQIASLPSLISQARNWQATASCFIDRLSEEYGSYVDIIQPIQVAIYEMKLGLALLLSSALQKDFLGRMQENKVDQILDAIYSFMRFPLGHPFERQVQIKFHVPEFPFYTVDFSACTWVNKMNLLKKVIASTEGVGGGKKVTSFRLEASLLDNILGHVVKLVSNTKMMDDATFSIVHKISNFFTRLWSNAKVQEKTEKENETQLYKFRPRPFKLDSVYEIDLSSLNSSFSGDSFTEWKELLRDEDSTQAKDATDQSESSGDWNLIPESMLNTMVNVHNQFFGSSNLIDSLGIVQMSNTDKLDLFVKSYTLGATLLKDLTGISASFLDAKLAGEHVLRLCLEHEHMKPLSDKSFISRNFYKDPNPSVVASMVELLNALRQKVSSLLEQRDEHPGLQKILDIIDMLLGLPPSTSVGQALSGLQFLVGQVISLQENGAKFPLTDELQCIVDLISSFQRMEFDVWKTMLDDVLIQFEMNAVKLWFPLYLVLHRESTTDIAEYTQSTLQSLEEFIRTSSVGEFRRRLQLMLSFYGQLNVGICLGSYVSYSQKENRDALYNVFGFYMQSLPVVMSHIAASTKKIKAELEELLKLCGWDRPERLASVEISKRNRQKMKKLMKKYTDALEQPVMLVLTQKPEQRGLKTQKVDSLPCGNKELSLFDMSQFNYSTTWYEKWRKKVDVQCFNGGRKLDVQTSLLYSDVNANSLTYKEEWSEIWHNLENICRAVAESADMWKDEGKSQVKMRAFSDLMKLLENHGLSKHKSNLQKLLEYSPLFMAKSALIDEKFKQGESNWWFFLPSYDVQHLLLKNDSLSFGEVDVNTSSLFKSSNCSSVEDKWRFSNQYYFKSLASVRHLQQISLNFHKDFNPDQVNRCNSFLEHLVMIQMEQRAVAYDMSGKLHHLRRSVRCLKKLYSVSHSVGGGNTDEVNVSTSQQILFRCMWQQKELFDTFCSMLDEESLMLKTVKSTHLSNCHNIKDAANGILLLIEKFSPLFEKSKVLLDDELLGDGNSTIKLTTSMHPVVVAKDMEVLVVRNFQLIREFQEHVVALRARGVNKRSVEDVLLGHFADIIEKGNSLKNEFYSSKNSDQTLIGAEDLTGLKAGISASLGDMIKYIGNTLQELGSWRNQDISDDALLVKITSWKILFDSFAAKLHLDLISQDLDKLFSYSGKLPNVSDLSLETGLQLKHLVEMVGLILAFGDDLLLDFLAVHEMLSMLTHRLAEIFASLFSEGYGVRSEDVVDDTRGDKTQDASGTGMGEGAGVKDVSNEITDEDQLLGDSGEREEPNASDELPSKNEKGIEMPDDFVGTEYSLSEDSDDEKDDNNGEDEDDQLDSAIGNTGDDSEVVDEKLCDKEEDQNLDNANEKNEPGPSVKDRDLNNRELRAKDDSANEEGTTDDVTEANEDAADDNENMDTSKDGIDDKENTDSMNIDQEEARADPTDIDLQEPNETSVEDEKMETDPDNIMEEDDRRDNDMDEDAEDADPEDETVAQAESNMLTEEADDDSQNKNEKDGDNDLTAPTKEFNEQGNSDLLSDQVPNTQPMSQTMNEMQNAESRSTALEMQCSMNSDMQNDLASSENSIQVERQFGNSSKGKLSDDPPQSMPQEDLSALQKNQPNPLRNIGDALQDWKERVKVSADIPQRDDETVDDMEDQEEGEFGFTSEFDQGTAQALGSAMPDQTEHNIVHDKPDGDGHTAQEKEVEELHDEDSNAENTIRSLPVSTSRVDEKINISNSREELSVEDVQEAKGRIDGSPLESLVSVKKSYMTQEMNQLSEVSANDDEPGKVQSLVQQLGEMNVNAGALWRKYELRTMRLSQELAEQLRLVMEPTLASKLQGDYRTGKRINMKKVIPYIASHYRKDKIWLRRTKPNKRDYQVVIVVDDSRSMSENCCGDFAIEALVTVCRALSQLEVGKLAVTSFGKEGNIRLLHDFDQPLTGEAGMKMISSLTFNQENTLREEPMAELLKYLNNMLEQAVANARLPSGQNPLQQLVLIIADGRFHDNKEKVKRFMRDLLNRNCMVAFIVLDSAQESIVDCKDYIFKNGILQKAVPYLDSFPFPYYIVLRNIEVLPRTLADLMRQWLELMQQSRD</sequence>
<dbReference type="Pfam" id="PF21108">
    <property type="entry name" value="MDN1_4th"/>
    <property type="match status" value="1"/>
</dbReference>
<reference evidence="13" key="2">
    <citation type="submission" date="2025-08" db="UniProtKB">
        <authorList>
            <consortium name="RefSeq"/>
        </authorList>
    </citation>
    <scope>IDENTIFICATION</scope>
    <source>
        <tissue evidence="13">Leaf</tissue>
    </source>
</reference>
<dbReference type="GO" id="GO:0030687">
    <property type="term" value="C:preribosome, large subunit precursor"/>
    <property type="evidence" value="ECO:0007669"/>
    <property type="project" value="TreeGrafter"/>
</dbReference>
<keyword evidence="5 9" id="KW-0547">Nucleotide-binding</keyword>
<gene>
    <name evidence="13" type="primary">LOC110803716</name>
</gene>
<feature type="domain" description="VWFA" evidence="11">
    <location>
        <begin position="5195"/>
        <end position="5397"/>
    </location>
</feature>
<organism evidence="12 13">
    <name type="scientific">Spinacia oleracea</name>
    <name type="common">Spinach</name>
    <dbReference type="NCBI Taxonomy" id="3562"/>
    <lineage>
        <taxon>Eukaryota</taxon>
        <taxon>Viridiplantae</taxon>
        <taxon>Streptophyta</taxon>
        <taxon>Embryophyta</taxon>
        <taxon>Tracheophyta</taxon>
        <taxon>Spermatophyta</taxon>
        <taxon>Magnoliopsida</taxon>
        <taxon>eudicotyledons</taxon>
        <taxon>Gunneridae</taxon>
        <taxon>Pentapetalae</taxon>
        <taxon>Caryophyllales</taxon>
        <taxon>Chenopodiaceae</taxon>
        <taxon>Chenopodioideae</taxon>
        <taxon>Anserineae</taxon>
        <taxon>Spinacia</taxon>
    </lineage>
</organism>
<feature type="compositionally biased region" description="Polar residues" evidence="10">
    <location>
        <begin position="5031"/>
        <end position="5041"/>
    </location>
</feature>
<feature type="compositionally biased region" description="Acidic residues" evidence="10">
    <location>
        <begin position="4794"/>
        <end position="4808"/>
    </location>
</feature>
<dbReference type="GO" id="GO:0005730">
    <property type="term" value="C:nucleolus"/>
    <property type="evidence" value="ECO:0007669"/>
    <property type="project" value="UniProtKB-SubCell"/>
</dbReference>
<evidence type="ECO:0000259" key="11">
    <source>
        <dbReference type="PROSITE" id="PS50234"/>
    </source>
</evidence>
<keyword evidence="7 9" id="KW-0143">Chaperone</keyword>
<dbReference type="Pfam" id="PF17867">
    <property type="entry name" value="AAA_lid_7"/>
    <property type="match status" value="3"/>
</dbReference>
<reference evidence="12" key="1">
    <citation type="journal article" date="2021" name="Nat. Commun.">
        <title>Genomic analyses provide insights into spinach domestication and the genetic basis of agronomic traits.</title>
        <authorList>
            <person name="Cai X."/>
            <person name="Sun X."/>
            <person name="Xu C."/>
            <person name="Sun H."/>
            <person name="Wang X."/>
            <person name="Ge C."/>
            <person name="Zhang Z."/>
            <person name="Wang Q."/>
            <person name="Fei Z."/>
            <person name="Jiao C."/>
            <person name="Wang Q."/>
        </authorList>
    </citation>
    <scope>NUCLEOTIDE SEQUENCE [LARGE SCALE GENOMIC DNA]</scope>
    <source>
        <strain evidence="12">cv. Varoflay</strain>
    </source>
</reference>
<feature type="compositionally biased region" description="Acidic residues" evidence="10">
    <location>
        <begin position="5020"/>
        <end position="5030"/>
    </location>
</feature>
<feature type="region of interest" description="Disordered" evidence="10">
    <location>
        <begin position="4558"/>
        <end position="4945"/>
    </location>
</feature>
<dbReference type="GO" id="GO:0016887">
    <property type="term" value="F:ATP hydrolysis activity"/>
    <property type="evidence" value="ECO:0000318"/>
    <property type="project" value="GO_Central"/>
</dbReference>
<accession>A0A9R0JEC9</accession>
<feature type="compositionally biased region" description="Acidic residues" evidence="10">
    <location>
        <begin position="4965"/>
        <end position="4974"/>
    </location>
</feature>
<feature type="region of interest" description="Disordered" evidence="10">
    <location>
        <begin position="4995"/>
        <end position="5041"/>
    </location>
</feature>
<dbReference type="PIRSF" id="PIRSF010340">
    <property type="entry name" value="Midasin"/>
    <property type="match status" value="1"/>
</dbReference>
<feature type="compositionally biased region" description="Acidic residues" evidence="10">
    <location>
        <begin position="4709"/>
        <end position="4731"/>
    </location>
</feature>
<dbReference type="InterPro" id="IPR027417">
    <property type="entry name" value="P-loop_NTPase"/>
</dbReference>
<dbReference type="PANTHER" id="PTHR48103">
    <property type="entry name" value="MIDASIN-RELATED"/>
    <property type="match status" value="1"/>
</dbReference>
<dbReference type="InterPro" id="IPR040848">
    <property type="entry name" value="AAA_lid_7"/>
</dbReference>
<evidence type="ECO:0000256" key="6">
    <source>
        <dbReference type="ARBA" id="ARBA00022840"/>
    </source>
</evidence>
<evidence type="ECO:0000256" key="7">
    <source>
        <dbReference type="ARBA" id="ARBA00023186"/>
    </source>
</evidence>
<dbReference type="PROSITE" id="PS00675">
    <property type="entry name" value="SIGMA54_INTERACT_1"/>
    <property type="match status" value="1"/>
</dbReference>